<keyword evidence="4" id="KW-0378">Hydrolase</keyword>
<keyword evidence="3" id="KW-0540">Nuclease</keyword>
<dbReference type="CDD" id="cd09274">
    <property type="entry name" value="RNase_HI_RT_Ty3"/>
    <property type="match status" value="1"/>
</dbReference>
<evidence type="ECO:0000256" key="3">
    <source>
        <dbReference type="ARBA" id="ARBA00022722"/>
    </source>
</evidence>
<dbReference type="PANTHER" id="PTHR37984">
    <property type="entry name" value="PROTEIN CBG26694"/>
    <property type="match status" value="1"/>
</dbReference>
<protein>
    <recommendedName>
        <fullName evidence="6">Reverse transcriptase/retrotransposon-derived protein RNase H-like domain-containing protein</fullName>
    </recommendedName>
</protein>
<sequence length="558" mass="63349">MDSVRPPEAVVWTGNVDCEWRSFKQRFMLYLQAVGLDSKPDVRKIALLLTMAGPRAVEVFNTFVFEDEEDRHKFDVVLQRFDDHCSPKKNETFERYVFRARLQQQDESFDIFLTDLKLKARTCNFGILQDSLIRDQVVFGIHDTKVREKLLRETDLTLIKAVDICHACEIARHHVKAFGDGAGERGMEPDVAAVSCQRKCGQDKERSFSCRRCGTRHALRQCPAFGKMRNSCKGFNHFSKYCFSKKKPEKHDPVHTVEDASLSETFFVGLVERDADVSPSAVTCGVKVDNWTVPLLVNGTVFPVKLDTGAKANLINERDIEAMDVKPLIRLASSTLKAYNGQSINTKGKCTLTVHVKDKKAVLRALGMIDFVGKFIPNLSSKTLHLRQLLHEKQEFSWTGDHDGEWKQLKHILTSEPVLMFYDPQRQTKISTDASTHGIGAVLLQHDGDDWRPVAYASRAMTAAECRYAQIEKECLGLVYGFEKFHNFVYGLPRFLAETDHKPLVSIVKKNLSDMSPRLQRLMMKLLGYDFELIYTPGKQIVFADALSRAVPLHGAQN</sequence>
<organism evidence="7">
    <name type="scientific">Nothobranchius kuhntae</name>
    <name type="common">Beira killifish</name>
    <dbReference type="NCBI Taxonomy" id="321403"/>
    <lineage>
        <taxon>Eukaryota</taxon>
        <taxon>Metazoa</taxon>
        <taxon>Chordata</taxon>
        <taxon>Craniata</taxon>
        <taxon>Vertebrata</taxon>
        <taxon>Euteleostomi</taxon>
        <taxon>Actinopterygii</taxon>
        <taxon>Neopterygii</taxon>
        <taxon>Teleostei</taxon>
        <taxon>Neoteleostei</taxon>
        <taxon>Acanthomorphata</taxon>
        <taxon>Ovalentaria</taxon>
        <taxon>Atherinomorphae</taxon>
        <taxon>Cyprinodontiformes</taxon>
        <taxon>Nothobranchiidae</taxon>
        <taxon>Nothobranchius</taxon>
    </lineage>
</organism>
<feature type="non-terminal residue" evidence="7">
    <location>
        <position position="558"/>
    </location>
</feature>
<dbReference type="SUPFAM" id="SSF56672">
    <property type="entry name" value="DNA/RNA polymerases"/>
    <property type="match status" value="1"/>
</dbReference>
<dbReference type="Gene3D" id="3.30.70.270">
    <property type="match status" value="1"/>
</dbReference>
<evidence type="ECO:0000256" key="4">
    <source>
        <dbReference type="ARBA" id="ARBA00022759"/>
    </source>
</evidence>
<dbReference type="EMBL" id="HAED01020456">
    <property type="protein sequence ID" value="SBR07020.1"/>
    <property type="molecule type" value="Transcribed_RNA"/>
</dbReference>
<reference evidence="7" key="2">
    <citation type="submission" date="2016-06" db="EMBL/GenBank/DDBJ databases">
        <title>The genome of a short-lived fish provides insights into sex chromosome evolution and the genetic control of aging.</title>
        <authorList>
            <person name="Reichwald K."/>
            <person name="Felder M."/>
            <person name="Petzold A."/>
            <person name="Koch P."/>
            <person name="Groth M."/>
            <person name="Platzer M."/>
        </authorList>
    </citation>
    <scope>NUCLEOTIDE SEQUENCE</scope>
    <source>
        <tissue evidence="7">Brain</tissue>
    </source>
</reference>
<gene>
    <name evidence="7" type="primary">BX640584.1</name>
</gene>
<evidence type="ECO:0000256" key="5">
    <source>
        <dbReference type="ARBA" id="ARBA00023268"/>
    </source>
</evidence>
<feature type="domain" description="Reverse transcriptase/retrotransposon-derived protein RNase H-like" evidence="6">
    <location>
        <begin position="398"/>
        <end position="491"/>
    </location>
</feature>
<keyword evidence="4" id="KW-0255">Endonuclease</keyword>
<accession>A0A1A8JBP0</accession>
<dbReference type="InterPro" id="IPR021109">
    <property type="entry name" value="Peptidase_aspartic_dom_sf"/>
</dbReference>
<evidence type="ECO:0000259" key="6">
    <source>
        <dbReference type="Pfam" id="PF17919"/>
    </source>
</evidence>
<evidence type="ECO:0000313" key="7">
    <source>
        <dbReference type="EMBL" id="SBR07020.1"/>
    </source>
</evidence>
<dbReference type="InterPro" id="IPR041577">
    <property type="entry name" value="RT_RNaseH_2"/>
</dbReference>
<dbReference type="AlphaFoldDB" id="A0A1A8JBP0"/>
<proteinExistence type="predicted"/>
<dbReference type="InterPro" id="IPR043502">
    <property type="entry name" value="DNA/RNA_pol_sf"/>
</dbReference>
<dbReference type="InterPro" id="IPR050951">
    <property type="entry name" value="Retrovirus_Pol_polyprotein"/>
</dbReference>
<evidence type="ECO:0000256" key="2">
    <source>
        <dbReference type="ARBA" id="ARBA00022695"/>
    </source>
</evidence>
<keyword evidence="1" id="KW-0808">Transferase</keyword>
<keyword evidence="5" id="KW-0511">Multifunctional enzyme</keyword>
<keyword evidence="2" id="KW-0548">Nucleotidyltransferase</keyword>
<reference evidence="7" key="1">
    <citation type="submission" date="2016-05" db="EMBL/GenBank/DDBJ databases">
        <authorList>
            <person name="Lavstsen T."/>
            <person name="Jespersen J.S."/>
        </authorList>
    </citation>
    <scope>NUCLEOTIDE SEQUENCE</scope>
    <source>
        <tissue evidence="7">Brain</tissue>
    </source>
</reference>
<dbReference type="Pfam" id="PF17919">
    <property type="entry name" value="RT_RNaseH_2"/>
    <property type="match status" value="1"/>
</dbReference>
<dbReference type="InterPro" id="IPR043128">
    <property type="entry name" value="Rev_trsase/Diguanyl_cyclase"/>
</dbReference>
<evidence type="ECO:0000256" key="1">
    <source>
        <dbReference type="ARBA" id="ARBA00022679"/>
    </source>
</evidence>
<dbReference type="SUPFAM" id="SSF50630">
    <property type="entry name" value="Acid proteases"/>
    <property type="match status" value="1"/>
</dbReference>
<dbReference type="FunFam" id="3.10.20.370:FF:000001">
    <property type="entry name" value="Retrovirus-related Pol polyprotein from transposon 17.6-like protein"/>
    <property type="match status" value="1"/>
</dbReference>
<name>A0A1A8JBP0_NOTKU</name>
<dbReference type="PANTHER" id="PTHR37984:SF5">
    <property type="entry name" value="PROTEIN NYNRIN-LIKE"/>
    <property type="match status" value="1"/>
</dbReference>